<dbReference type="STRING" id="938405.SAMN02927895_05098"/>
<dbReference type="Pfam" id="PF01551">
    <property type="entry name" value="Peptidase_M23"/>
    <property type="match status" value="1"/>
</dbReference>
<dbReference type="OrthoDB" id="5623881at2"/>
<keyword evidence="5" id="KW-1185">Reference proteome</keyword>
<protein>
    <submittedName>
        <fullName evidence="4">Peptidase family M23</fullName>
    </submittedName>
</protein>
<dbReference type="CDD" id="cd12797">
    <property type="entry name" value="M23_peptidase"/>
    <property type="match status" value="1"/>
</dbReference>
<evidence type="ECO:0000313" key="4">
    <source>
        <dbReference type="EMBL" id="SDD07270.1"/>
    </source>
</evidence>
<dbReference type="InterPro" id="IPR011055">
    <property type="entry name" value="Dup_hybrid_motif"/>
</dbReference>
<keyword evidence="1 2" id="KW-0732">Signal</keyword>
<evidence type="ECO:0000259" key="3">
    <source>
        <dbReference type="Pfam" id="PF01551"/>
    </source>
</evidence>
<reference evidence="4 5" key="1">
    <citation type="submission" date="2016-10" db="EMBL/GenBank/DDBJ databases">
        <authorList>
            <person name="de Groot N.N."/>
        </authorList>
    </citation>
    <scope>NUCLEOTIDE SEQUENCE [LARGE SCALE GENOMIC DNA]</scope>
    <source>
        <strain evidence="4 5">CPCC 100156</strain>
    </source>
</reference>
<feature type="chain" id="PRO_5011672180" evidence="2">
    <location>
        <begin position="19"/>
        <end position="170"/>
    </location>
</feature>
<dbReference type="RefSeq" id="WP_090570413.1">
    <property type="nucleotide sequence ID" value="NZ_FMXZ01000026.1"/>
</dbReference>
<dbReference type="AlphaFoldDB" id="A0A1G6RRE2"/>
<evidence type="ECO:0000256" key="2">
    <source>
        <dbReference type="SAM" id="SignalP"/>
    </source>
</evidence>
<proteinExistence type="predicted"/>
<dbReference type="SUPFAM" id="SSF51261">
    <property type="entry name" value="Duplicated hybrid motif"/>
    <property type="match status" value="1"/>
</dbReference>
<feature type="signal peptide" evidence="2">
    <location>
        <begin position="1"/>
        <end position="18"/>
    </location>
</feature>
<dbReference type="PANTHER" id="PTHR21666">
    <property type="entry name" value="PEPTIDASE-RELATED"/>
    <property type="match status" value="1"/>
</dbReference>
<dbReference type="InterPro" id="IPR016047">
    <property type="entry name" value="M23ase_b-sheet_dom"/>
</dbReference>
<dbReference type="GO" id="GO:0004222">
    <property type="term" value="F:metalloendopeptidase activity"/>
    <property type="evidence" value="ECO:0007669"/>
    <property type="project" value="TreeGrafter"/>
</dbReference>
<evidence type="ECO:0000256" key="1">
    <source>
        <dbReference type="ARBA" id="ARBA00022729"/>
    </source>
</evidence>
<name>A0A1G6RRE2_9PROT</name>
<dbReference type="InterPro" id="IPR050570">
    <property type="entry name" value="Cell_wall_metabolism_enzyme"/>
</dbReference>
<feature type="domain" description="M23ase beta-sheet core" evidence="3">
    <location>
        <begin position="49"/>
        <end position="146"/>
    </location>
</feature>
<organism evidence="4 5">
    <name type="scientific">Belnapia rosea</name>
    <dbReference type="NCBI Taxonomy" id="938405"/>
    <lineage>
        <taxon>Bacteria</taxon>
        <taxon>Pseudomonadati</taxon>
        <taxon>Pseudomonadota</taxon>
        <taxon>Alphaproteobacteria</taxon>
        <taxon>Acetobacterales</taxon>
        <taxon>Roseomonadaceae</taxon>
        <taxon>Belnapia</taxon>
    </lineage>
</organism>
<gene>
    <name evidence="4" type="ORF">SAMN04487779_1004112</name>
</gene>
<sequence>MRPALVAALALLPLRAAAELPALMLPVEPACISSPFGAREGAGPRASRQHGGVDLPAPAGAWVRAAAAGQVVAIRRRGAAGLEIDLRHPGGWVTRYAHLGAVVPALATGKRVVAQGERLGRVGRSGITYGTHLHFELLAEGVRQDPAPHLPVGACVARQAHSRGGMVAGE</sequence>
<evidence type="ECO:0000313" key="5">
    <source>
        <dbReference type="Proteomes" id="UP000198925"/>
    </source>
</evidence>
<dbReference type="PANTHER" id="PTHR21666:SF289">
    <property type="entry name" value="L-ALA--D-GLU ENDOPEPTIDASE"/>
    <property type="match status" value="1"/>
</dbReference>
<dbReference type="Gene3D" id="2.70.70.10">
    <property type="entry name" value="Glucose Permease (Domain IIA)"/>
    <property type="match status" value="1"/>
</dbReference>
<dbReference type="EMBL" id="FMZX01000004">
    <property type="protein sequence ID" value="SDD07270.1"/>
    <property type="molecule type" value="Genomic_DNA"/>
</dbReference>
<dbReference type="Proteomes" id="UP000198925">
    <property type="component" value="Unassembled WGS sequence"/>
</dbReference>
<accession>A0A1G6RRE2</accession>